<dbReference type="Proteomes" id="UP001626550">
    <property type="component" value="Unassembled WGS sequence"/>
</dbReference>
<reference evidence="1 2" key="1">
    <citation type="submission" date="2024-11" db="EMBL/GenBank/DDBJ databases">
        <title>Adaptive evolution of stress response genes in parasites aligns with host niche diversity.</title>
        <authorList>
            <person name="Hahn C."/>
            <person name="Resl P."/>
        </authorList>
    </citation>
    <scope>NUCLEOTIDE SEQUENCE [LARGE SCALE GENOMIC DNA]</scope>
    <source>
        <strain evidence="1">EGGRZ-B1_66</strain>
        <tissue evidence="1">Body</tissue>
    </source>
</reference>
<evidence type="ECO:0000313" key="2">
    <source>
        <dbReference type="Proteomes" id="UP001626550"/>
    </source>
</evidence>
<comment type="caution">
    <text evidence="1">The sequence shown here is derived from an EMBL/GenBank/DDBJ whole genome shotgun (WGS) entry which is preliminary data.</text>
</comment>
<organism evidence="1 2">
    <name type="scientific">Cichlidogyrus casuarinus</name>
    <dbReference type="NCBI Taxonomy" id="1844966"/>
    <lineage>
        <taxon>Eukaryota</taxon>
        <taxon>Metazoa</taxon>
        <taxon>Spiralia</taxon>
        <taxon>Lophotrochozoa</taxon>
        <taxon>Platyhelminthes</taxon>
        <taxon>Monogenea</taxon>
        <taxon>Monopisthocotylea</taxon>
        <taxon>Dactylogyridea</taxon>
        <taxon>Ancyrocephalidae</taxon>
        <taxon>Cichlidogyrus</taxon>
    </lineage>
</organism>
<accession>A0ABD2QDV8</accession>
<evidence type="ECO:0000313" key="1">
    <source>
        <dbReference type="EMBL" id="KAL3317422.1"/>
    </source>
</evidence>
<dbReference type="EMBL" id="JBJKFK010000385">
    <property type="protein sequence ID" value="KAL3317422.1"/>
    <property type="molecule type" value="Genomic_DNA"/>
</dbReference>
<dbReference type="AlphaFoldDB" id="A0ABD2QDV8"/>
<protein>
    <submittedName>
        <fullName evidence="1">Uncharacterized protein</fullName>
    </submittedName>
</protein>
<gene>
    <name evidence="1" type="ORF">Ciccas_003928</name>
</gene>
<proteinExistence type="predicted"/>
<sequence length="304" mass="33882">MLNSLMQKSLLIARNFTKLFEDELDDVTNGYLTHTSTSSLQMESGDVGICGNPSTITGHDSRAWTYESEGEALELRCSVRNGNIEMTNRMSRDGTVKPKFKLSTCCPPQVIRFEPLAEEGSASLKNRLLGRQQSSFIDVWPVHPLHFIKNRDLNSSELDISGKFMLQLACLVGRAKQDITPYQLRVMVLTRIPNVGAKQFICETQERLANLLASMRINAHIFLVPCEVTADDGVITADHLKSINSLIKSKCSKFTAVCMLHLYKRGDSAEILKCDYLDSLANMSQGLPPTLFVHGQHDVTSTEL</sequence>
<keyword evidence="2" id="KW-1185">Reference proteome</keyword>
<name>A0ABD2QDV8_9PLAT</name>